<gene>
    <name evidence="1" type="ORF">B0H16DRAFT_1462010</name>
</gene>
<dbReference type="AlphaFoldDB" id="A0AAD7IRX9"/>
<evidence type="ECO:0000313" key="2">
    <source>
        <dbReference type="Proteomes" id="UP001215598"/>
    </source>
</evidence>
<dbReference type="Proteomes" id="UP001215598">
    <property type="component" value="Unassembled WGS sequence"/>
</dbReference>
<comment type="caution">
    <text evidence="1">The sequence shown here is derived from an EMBL/GenBank/DDBJ whole genome shotgun (WGS) entry which is preliminary data.</text>
</comment>
<accession>A0AAD7IRX9</accession>
<sequence length="299" mass="34285">MRGQILKFYLPNQAEGSFKFEDEYSTTQYLLELEALRRGDDMINAINRPTKKMFSSPQCYGGVPGRTVIQKYKKLHVKRIMAGSRVERVNQVYSWRKTHDIALVPSMRYPAFPVPFVQCKGKFNQFELPQLKRSPNEKTNGTEQGLFCVDRQWRAPESNGDCDTPPYTSIHFPNQVPRDQLQRREWGARYARGPRIADPLAQSLSRTTADVQYIGVGCYAVKESAHVKAVFAMIMTQPSFNRNNVVHHSILIMTPKKPAPGWSTSYHVHTRLDSTFIVVPENPREFNMVVTLKPRSHPA</sequence>
<protein>
    <submittedName>
        <fullName evidence="1">Uncharacterized protein</fullName>
    </submittedName>
</protein>
<evidence type="ECO:0000313" key="1">
    <source>
        <dbReference type="EMBL" id="KAJ7747523.1"/>
    </source>
</evidence>
<name>A0AAD7IRX9_9AGAR</name>
<organism evidence="1 2">
    <name type="scientific">Mycena metata</name>
    <dbReference type="NCBI Taxonomy" id="1033252"/>
    <lineage>
        <taxon>Eukaryota</taxon>
        <taxon>Fungi</taxon>
        <taxon>Dikarya</taxon>
        <taxon>Basidiomycota</taxon>
        <taxon>Agaricomycotina</taxon>
        <taxon>Agaricomycetes</taxon>
        <taxon>Agaricomycetidae</taxon>
        <taxon>Agaricales</taxon>
        <taxon>Marasmiineae</taxon>
        <taxon>Mycenaceae</taxon>
        <taxon>Mycena</taxon>
    </lineage>
</organism>
<proteinExistence type="predicted"/>
<keyword evidence="2" id="KW-1185">Reference proteome</keyword>
<reference evidence="1" key="1">
    <citation type="submission" date="2023-03" db="EMBL/GenBank/DDBJ databases">
        <title>Massive genome expansion in bonnet fungi (Mycena s.s.) driven by repeated elements and novel gene families across ecological guilds.</title>
        <authorList>
            <consortium name="Lawrence Berkeley National Laboratory"/>
            <person name="Harder C.B."/>
            <person name="Miyauchi S."/>
            <person name="Viragh M."/>
            <person name="Kuo A."/>
            <person name="Thoen E."/>
            <person name="Andreopoulos B."/>
            <person name="Lu D."/>
            <person name="Skrede I."/>
            <person name="Drula E."/>
            <person name="Henrissat B."/>
            <person name="Morin E."/>
            <person name="Kohler A."/>
            <person name="Barry K."/>
            <person name="LaButti K."/>
            <person name="Morin E."/>
            <person name="Salamov A."/>
            <person name="Lipzen A."/>
            <person name="Mereny Z."/>
            <person name="Hegedus B."/>
            <person name="Baldrian P."/>
            <person name="Stursova M."/>
            <person name="Weitz H."/>
            <person name="Taylor A."/>
            <person name="Grigoriev I.V."/>
            <person name="Nagy L.G."/>
            <person name="Martin F."/>
            <person name="Kauserud H."/>
        </authorList>
    </citation>
    <scope>NUCLEOTIDE SEQUENCE</scope>
    <source>
        <strain evidence="1">CBHHK182m</strain>
    </source>
</reference>
<dbReference type="EMBL" id="JARKIB010000076">
    <property type="protein sequence ID" value="KAJ7747523.1"/>
    <property type="molecule type" value="Genomic_DNA"/>
</dbReference>